<dbReference type="AlphaFoldDB" id="A0A9X2U6H4"/>
<protein>
    <submittedName>
        <fullName evidence="2">Phage tail-like protein</fullName>
    </submittedName>
</protein>
<dbReference type="Proteomes" id="UP001155010">
    <property type="component" value="Unassembled WGS sequence"/>
</dbReference>
<dbReference type="PANTHER" id="PTHR38009:SF1">
    <property type="entry name" value="CONSERVED HYPOTHETICAL PHAGE TAIL PROTEIN"/>
    <property type="match status" value="1"/>
</dbReference>
<evidence type="ECO:0000313" key="2">
    <source>
        <dbReference type="EMBL" id="MCS3950745.1"/>
    </source>
</evidence>
<name>A0A9X2U6H4_9BACT</name>
<dbReference type="PANTHER" id="PTHR38009">
    <property type="entry name" value="CONSERVED HYPOTHETICAL PHAGE TAIL PROTEIN"/>
    <property type="match status" value="1"/>
</dbReference>
<dbReference type="RefSeq" id="WP_259081449.1">
    <property type="nucleotide sequence ID" value="NZ_JANTZN010000002.1"/>
</dbReference>
<dbReference type="GO" id="GO:0005198">
    <property type="term" value="F:structural molecule activity"/>
    <property type="evidence" value="ECO:0007669"/>
    <property type="project" value="InterPro"/>
</dbReference>
<organism evidence="2 3">
    <name type="scientific">Salinibacter ruber</name>
    <dbReference type="NCBI Taxonomy" id="146919"/>
    <lineage>
        <taxon>Bacteria</taxon>
        <taxon>Pseudomonadati</taxon>
        <taxon>Rhodothermota</taxon>
        <taxon>Rhodothermia</taxon>
        <taxon>Rhodothermales</taxon>
        <taxon>Salinibacteraceae</taxon>
        <taxon>Salinibacter</taxon>
    </lineage>
</organism>
<feature type="signal peptide" evidence="1">
    <location>
        <begin position="1"/>
        <end position="22"/>
    </location>
</feature>
<dbReference type="EMBL" id="JANUBB010000002">
    <property type="protein sequence ID" value="MCS3950745.1"/>
    <property type="molecule type" value="Genomic_DNA"/>
</dbReference>
<comment type="caution">
    <text evidence="2">The sequence shown here is derived from an EMBL/GenBank/DDBJ whole genome shotgun (WGS) entry which is preliminary data.</text>
</comment>
<evidence type="ECO:0000256" key="1">
    <source>
        <dbReference type="SAM" id="SignalP"/>
    </source>
</evidence>
<gene>
    <name evidence="2" type="ORF">GGP83_000679</name>
</gene>
<evidence type="ECO:0000313" key="3">
    <source>
        <dbReference type="Proteomes" id="UP001155010"/>
    </source>
</evidence>
<dbReference type="InterPro" id="IPR011747">
    <property type="entry name" value="CHP02241"/>
</dbReference>
<dbReference type="InterPro" id="IPR010667">
    <property type="entry name" value="Phage_T4_Gp19"/>
</dbReference>
<accession>A0A9X2U6H4</accession>
<feature type="chain" id="PRO_5040833065" evidence="1">
    <location>
        <begin position="23"/>
        <end position="198"/>
    </location>
</feature>
<reference evidence="2" key="1">
    <citation type="submission" date="2022-08" db="EMBL/GenBank/DDBJ databases">
        <title>Genomic Encyclopedia of Type Strains, Phase V (KMG-V): Genome sequencing to study the core and pangenomes of soil and plant-associated prokaryotes.</title>
        <authorList>
            <person name="Whitman W."/>
        </authorList>
    </citation>
    <scope>NUCLEOTIDE SEQUENCE</scope>
    <source>
        <strain evidence="2">SP2017</strain>
    </source>
</reference>
<sequence>MCFARILTAAIILVFFCTPASAQPFTKDVDRIAPYKNYKFRVRWDAEYVPGIFKVSPLHRKTQVIRGRKGGEPSVDNVSPGTTNYEPIVLVRGRTHDKSFEQWANKVHNVGAEFGKEQSLEDYRKPITIEVMNEAGQVALRFNAFRCWPSEYMPISELNARAPETLVEKLVLQCEGFQRDYNVTEPDPPSFTKPDSEE</sequence>
<proteinExistence type="predicted"/>
<dbReference type="NCBIfam" id="TIGR02241">
    <property type="entry name" value="conserved hypothetical phage tail region protein"/>
    <property type="match status" value="1"/>
</dbReference>
<keyword evidence="1" id="KW-0732">Signal</keyword>
<dbReference type="Pfam" id="PF06841">
    <property type="entry name" value="Phage_T4_gp19"/>
    <property type="match status" value="1"/>
</dbReference>